<dbReference type="Gene3D" id="3.60.15.10">
    <property type="entry name" value="Ribonuclease Z/Hydroxyacylglutathione hydrolase-like"/>
    <property type="match status" value="1"/>
</dbReference>
<accession>A0A2H0B7K6</accession>
<dbReference type="InterPro" id="IPR036866">
    <property type="entry name" value="RibonucZ/Hydroxyglut_hydro"/>
</dbReference>
<name>A0A2H0B7K6_9BACT</name>
<gene>
    <name evidence="1" type="ORF">COX08_03205</name>
</gene>
<protein>
    <recommendedName>
        <fullName evidence="3">Lactamase</fullName>
    </recommendedName>
</protein>
<dbReference type="AlphaFoldDB" id="A0A2H0B7K6"/>
<dbReference type="Proteomes" id="UP000229459">
    <property type="component" value="Unassembled WGS sequence"/>
</dbReference>
<evidence type="ECO:0000313" key="1">
    <source>
        <dbReference type="EMBL" id="PIP53030.1"/>
    </source>
</evidence>
<dbReference type="SUPFAM" id="SSF56281">
    <property type="entry name" value="Metallo-hydrolase/oxidoreductase"/>
    <property type="match status" value="1"/>
</dbReference>
<dbReference type="Pfam" id="PF13483">
    <property type="entry name" value="Lactamase_B_3"/>
    <property type="match status" value="1"/>
</dbReference>
<sequence>MIISYLGHSSFKIKTNTATLITDPFDNSTGLHFVKQESDIVTISHQHQDHNNKAGIKNDNCFFIENPGEYEIKDVMIRSYKTFHDSENGALRGENYIFLIQTEGQTICHLGDLGHELSDKIYKEIEATDILMIPVGGTYTIDASLATKIVHKVEPSIVLPMHYKTAGLASKFDQLTSIDEFANKLNASITREEKLNVKDSSLPEETMVYQLEIKG</sequence>
<comment type="caution">
    <text evidence="1">The sequence shown here is derived from an EMBL/GenBank/DDBJ whole genome shotgun (WGS) entry which is preliminary data.</text>
</comment>
<evidence type="ECO:0008006" key="3">
    <source>
        <dbReference type="Google" id="ProtNLM"/>
    </source>
</evidence>
<dbReference type="EMBL" id="PCSR01000079">
    <property type="protein sequence ID" value="PIP53030.1"/>
    <property type="molecule type" value="Genomic_DNA"/>
</dbReference>
<organism evidence="1 2">
    <name type="scientific">Candidatus Beckwithbacteria bacterium CG23_combo_of_CG06-09_8_20_14_all_34_8</name>
    <dbReference type="NCBI Taxonomy" id="1974497"/>
    <lineage>
        <taxon>Bacteria</taxon>
        <taxon>Candidatus Beckwithiibacteriota</taxon>
    </lineage>
</organism>
<proteinExistence type="predicted"/>
<evidence type="ECO:0000313" key="2">
    <source>
        <dbReference type="Proteomes" id="UP000229459"/>
    </source>
</evidence>
<reference evidence="1 2" key="1">
    <citation type="submission" date="2017-09" db="EMBL/GenBank/DDBJ databases">
        <title>Depth-based differentiation of microbial function through sediment-hosted aquifers and enrichment of novel symbionts in the deep terrestrial subsurface.</title>
        <authorList>
            <person name="Probst A.J."/>
            <person name="Ladd B."/>
            <person name="Jarett J.K."/>
            <person name="Geller-Mcgrath D.E."/>
            <person name="Sieber C.M."/>
            <person name="Emerson J.B."/>
            <person name="Anantharaman K."/>
            <person name="Thomas B.C."/>
            <person name="Malmstrom R."/>
            <person name="Stieglmeier M."/>
            <person name="Klingl A."/>
            <person name="Woyke T."/>
            <person name="Ryan C.M."/>
            <person name="Banfield J.F."/>
        </authorList>
    </citation>
    <scope>NUCLEOTIDE SEQUENCE [LARGE SCALE GENOMIC DNA]</scope>
    <source>
        <strain evidence="1">CG23_combo_of_CG06-09_8_20_14_all_34_8</strain>
    </source>
</reference>
<dbReference type="PANTHER" id="PTHR42967">
    <property type="entry name" value="METAL DEPENDENT HYDROLASE"/>
    <property type="match status" value="1"/>
</dbReference>
<dbReference type="PANTHER" id="PTHR42967:SF1">
    <property type="entry name" value="MBL FOLD METALLO-HYDROLASE"/>
    <property type="match status" value="1"/>
</dbReference>